<dbReference type="Proteomes" id="UP000076848">
    <property type="component" value="Unassembled WGS sequence"/>
</dbReference>
<feature type="coiled-coil region" evidence="7">
    <location>
        <begin position="275"/>
        <end position="302"/>
    </location>
</feature>
<evidence type="ECO:0000259" key="9">
    <source>
        <dbReference type="Pfam" id="PF13742"/>
    </source>
</evidence>
<keyword evidence="4 5" id="KW-0269">Exonuclease</keyword>
<dbReference type="EC" id="3.1.11.6" evidence="5"/>
<dbReference type="STRING" id="288768.SAMEA3906486_05151"/>
<name>A0A157SVD7_9BORD</name>
<dbReference type="GO" id="GO:0009318">
    <property type="term" value="C:exodeoxyribonuclease VII complex"/>
    <property type="evidence" value="ECO:0007669"/>
    <property type="project" value="UniProtKB-UniRule"/>
</dbReference>
<evidence type="ECO:0000313" key="11">
    <source>
        <dbReference type="Proteomes" id="UP000076848"/>
    </source>
</evidence>
<dbReference type="Pfam" id="PF02601">
    <property type="entry name" value="Exonuc_VII_L"/>
    <property type="match status" value="1"/>
</dbReference>
<dbReference type="InterPro" id="IPR020579">
    <property type="entry name" value="Exonuc_VII_lsu_C"/>
</dbReference>
<keyword evidence="11" id="KW-1185">Reference proteome</keyword>
<dbReference type="PANTHER" id="PTHR30008">
    <property type="entry name" value="EXODEOXYRIBONUCLEASE 7 LARGE SUBUNIT"/>
    <property type="match status" value="1"/>
</dbReference>
<evidence type="ECO:0000256" key="3">
    <source>
        <dbReference type="ARBA" id="ARBA00022801"/>
    </source>
</evidence>
<dbReference type="PANTHER" id="PTHR30008:SF0">
    <property type="entry name" value="EXODEOXYRIBONUCLEASE 7 LARGE SUBUNIT"/>
    <property type="match status" value="1"/>
</dbReference>
<feature type="domain" description="OB-fold nucleic acid binding" evidence="9">
    <location>
        <begin position="10"/>
        <end position="102"/>
    </location>
</feature>
<gene>
    <name evidence="5 10" type="primary">xseA</name>
    <name evidence="10" type="ORF">SAMEA3906486_05151</name>
</gene>
<proteinExistence type="inferred from homology"/>
<dbReference type="GO" id="GO:0008855">
    <property type="term" value="F:exodeoxyribonuclease VII activity"/>
    <property type="evidence" value="ECO:0007669"/>
    <property type="project" value="UniProtKB-UniRule"/>
</dbReference>
<keyword evidence="1 5" id="KW-0963">Cytoplasm</keyword>
<evidence type="ECO:0000256" key="1">
    <source>
        <dbReference type="ARBA" id="ARBA00022490"/>
    </source>
</evidence>
<evidence type="ECO:0000256" key="6">
    <source>
        <dbReference type="RuleBase" id="RU004355"/>
    </source>
</evidence>
<comment type="catalytic activity">
    <reaction evidence="5 6">
        <text>Exonucleolytic cleavage in either 5'- to 3'- or 3'- to 5'-direction to yield nucleoside 5'-phosphates.</text>
        <dbReference type="EC" id="3.1.11.6"/>
    </reaction>
</comment>
<dbReference type="GO" id="GO:0003676">
    <property type="term" value="F:nucleic acid binding"/>
    <property type="evidence" value="ECO:0007669"/>
    <property type="project" value="InterPro"/>
</dbReference>
<evidence type="ECO:0000256" key="5">
    <source>
        <dbReference type="HAMAP-Rule" id="MF_00378"/>
    </source>
</evidence>
<evidence type="ECO:0000256" key="7">
    <source>
        <dbReference type="SAM" id="Coils"/>
    </source>
</evidence>
<sequence>MNDVFARDILTVAQLNQAVGQLLERSIPAIWVRGEVSNFTQAASGHWYFTLKDSRAAVRAVMFRSRASLVGFVPRPGDQVEVRARVSLYEARGDFQLQADGMRRAGVGNLYETFLRLKAQLAEEGLFDPERKRQPVRLPRAIGVITSLHAAALRDVLSALARRAPQVPLIIYPAPVQGADAAPRLAAQVVRANARAEVDTLLLVRGGGSIEDLWSFNDETLARQVAASEIPVISGVGHETDFTIVDFVADVRAPTPTAAAELACVPRADLLRAVRQEAQALVRAQRRALDQAAQRLDRAAAAMVSPAQRLAHQRERLASLRHRLLAAWRAPQARRSARVELLAQRLVHRAPRTAPAQQGVRTLAEQLRRAHARLLAARRAALQGAAAQLRAFDPQHTLARGYAIVRDAEGAIVRDAARLAPGQRLDLSLARGGATVDVAQVREQDD</sequence>
<evidence type="ECO:0000313" key="10">
    <source>
        <dbReference type="EMBL" id="SAI74420.1"/>
    </source>
</evidence>
<comment type="subcellular location">
    <subcellularLocation>
        <location evidence="5 6">Cytoplasm</location>
    </subcellularLocation>
</comment>
<dbReference type="NCBIfam" id="TIGR00237">
    <property type="entry name" value="xseA"/>
    <property type="match status" value="1"/>
</dbReference>
<evidence type="ECO:0000259" key="8">
    <source>
        <dbReference type="Pfam" id="PF02601"/>
    </source>
</evidence>
<comment type="similarity">
    <text evidence="5 6">Belongs to the XseA family.</text>
</comment>
<dbReference type="HAMAP" id="MF_00378">
    <property type="entry name" value="Exonuc_7_L"/>
    <property type="match status" value="1"/>
</dbReference>
<dbReference type="CDD" id="cd04489">
    <property type="entry name" value="ExoVII_LU_OBF"/>
    <property type="match status" value="1"/>
</dbReference>
<comment type="function">
    <text evidence="5">Bidirectionally degrades single-stranded DNA into large acid-insoluble oligonucleotides, which are then degraded further into small acid-soluble oligonucleotides.</text>
</comment>
<dbReference type="InterPro" id="IPR003753">
    <property type="entry name" value="Exonuc_VII_L"/>
</dbReference>
<evidence type="ECO:0000256" key="4">
    <source>
        <dbReference type="ARBA" id="ARBA00022839"/>
    </source>
</evidence>
<dbReference type="Pfam" id="PF13742">
    <property type="entry name" value="tRNA_anti_2"/>
    <property type="match status" value="1"/>
</dbReference>
<keyword evidence="2 5" id="KW-0540">Nuclease</keyword>
<comment type="subunit">
    <text evidence="5">Heterooligomer composed of large and small subunits.</text>
</comment>
<dbReference type="GO" id="GO:0006308">
    <property type="term" value="P:DNA catabolic process"/>
    <property type="evidence" value="ECO:0007669"/>
    <property type="project" value="UniProtKB-UniRule"/>
</dbReference>
<feature type="domain" description="Exonuclease VII large subunit C-terminal" evidence="8">
    <location>
        <begin position="126"/>
        <end position="435"/>
    </location>
</feature>
<protein>
    <recommendedName>
        <fullName evidence="5">Exodeoxyribonuclease 7 large subunit</fullName>
        <ecNumber evidence="5">3.1.11.6</ecNumber>
    </recommendedName>
    <alternativeName>
        <fullName evidence="5">Exodeoxyribonuclease VII large subunit</fullName>
        <shortName evidence="5">Exonuclease VII large subunit</shortName>
    </alternativeName>
</protein>
<accession>A0A157SVD7</accession>
<keyword evidence="3 5" id="KW-0378">Hydrolase</keyword>
<dbReference type="EMBL" id="FKIF01000010">
    <property type="protein sequence ID" value="SAI74420.1"/>
    <property type="molecule type" value="Genomic_DNA"/>
</dbReference>
<keyword evidence="7" id="KW-0175">Coiled coil</keyword>
<dbReference type="AlphaFoldDB" id="A0A157SVD7"/>
<dbReference type="InterPro" id="IPR025824">
    <property type="entry name" value="OB-fold_nuc-bd_dom"/>
</dbReference>
<organism evidence="10 11">
    <name type="scientific">Bordetella ansorpii</name>
    <dbReference type="NCBI Taxonomy" id="288768"/>
    <lineage>
        <taxon>Bacteria</taxon>
        <taxon>Pseudomonadati</taxon>
        <taxon>Pseudomonadota</taxon>
        <taxon>Betaproteobacteria</taxon>
        <taxon>Burkholderiales</taxon>
        <taxon>Alcaligenaceae</taxon>
        <taxon>Bordetella</taxon>
    </lineage>
</organism>
<evidence type="ECO:0000256" key="2">
    <source>
        <dbReference type="ARBA" id="ARBA00022722"/>
    </source>
</evidence>
<dbReference type="GO" id="GO:0005737">
    <property type="term" value="C:cytoplasm"/>
    <property type="evidence" value="ECO:0007669"/>
    <property type="project" value="UniProtKB-SubCell"/>
</dbReference>
<reference evidence="10 11" key="1">
    <citation type="submission" date="2016-04" db="EMBL/GenBank/DDBJ databases">
        <authorList>
            <consortium name="Pathogen Informatics"/>
        </authorList>
    </citation>
    <scope>NUCLEOTIDE SEQUENCE [LARGE SCALE GENOMIC DNA]</scope>
    <source>
        <strain evidence="10 11">H050680373</strain>
    </source>
</reference>